<dbReference type="EMBL" id="FMIA01000002">
    <property type="protein sequence ID" value="SCL64579.1"/>
    <property type="molecule type" value="Genomic_DNA"/>
</dbReference>
<dbReference type="STRING" id="683228.GA0070617_5506"/>
<dbReference type="Pfam" id="PF05521">
    <property type="entry name" value="Phage_HCP"/>
    <property type="match status" value="1"/>
</dbReference>
<organism evidence="1 2">
    <name type="scientific">Micromonospora yangpuensis</name>
    <dbReference type="NCBI Taxonomy" id="683228"/>
    <lineage>
        <taxon>Bacteria</taxon>
        <taxon>Bacillati</taxon>
        <taxon>Actinomycetota</taxon>
        <taxon>Actinomycetes</taxon>
        <taxon>Micromonosporales</taxon>
        <taxon>Micromonosporaceae</taxon>
        <taxon>Micromonospora</taxon>
    </lineage>
</organism>
<evidence type="ECO:0000313" key="2">
    <source>
        <dbReference type="Proteomes" id="UP000198937"/>
    </source>
</evidence>
<gene>
    <name evidence="1" type="ORF">GA0070617_5506</name>
</gene>
<proteinExistence type="predicted"/>
<sequence length="113" mass="12375">MIGHTLTVRLDVWRATRTPDGAGGTTTTRAVVGTVRARISQPRAREQVEADQAGARHDANIYCLPKANVRRGDELRPAGAAPGSRPYWRVMSTVRPSDQIYLRAAAEHVEQEG</sequence>
<accession>A0A1C6VDY2</accession>
<dbReference type="Gene3D" id="2.40.10.270">
    <property type="entry name" value="Bacteriophage SPP1 head-tail adaptor protein"/>
    <property type="match status" value="1"/>
</dbReference>
<dbReference type="OrthoDB" id="3433293at2"/>
<reference evidence="1 2" key="1">
    <citation type="submission" date="2016-06" db="EMBL/GenBank/DDBJ databases">
        <authorList>
            <person name="Kjaerup R.B."/>
            <person name="Dalgaard T.S."/>
            <person name="Juul-Madsen H.R."/>
        </authorList>
    </citation>
    <scope>NUCLEOTIDE SEQUENCE [LARGE SCALE GENOMIC DNA]</scope>
    <source>
        <strain evidence="1 2">DSM 45577</strain>
    </source>
</reference>
<dbReference type="Proteomes" id="UP000198937">
    <property type="component" value="Unassembled WGS sequence"/>
</dbReference>
<name>A0A1C6VDY2_9ACTN</name>
<dbReference type="RefSeq" id="WP_091444882.1">
    <property type="nucleotide sequence ID" value="NZ_BMMJ01000007.1"/>
</dbReference>
<dbReference type="InterPro" id="IPR038666">
    <property type="entry name" value="SSP1_head-tail_sf"/>
</dbReference>
<dbReference type="InterPro" id="IPR008767">
    <property type="entry name" value="Phage_SPP1_head-tail_adaptor"/>
</dbReference>
<evidence type="ECO:0000313" key="1">
    <source>
        <dbReference type="EMBL" id="SCL64579.1"/>
    </source>
</evidence>
<dbReference type="AlphaFoldDB" id="A0A1C6VDY2"/>
<keyword evidence="2" id="KW-1185">Reference proteome</keyword>
<protein>
    <submittedName>
        <fullName evidence="1">Phage head-tail joining protein</fullName>
    </submittedName>
</protein>